<dbReference type="EMBL" id="QBKI01000003">
    <property type="protein sequence ID" value="PTX19945.1"/>
    <property type="molecule type" value="Genomic_DNA"/>
</dbReference>
<dbReference type="InterPro" id="IPR036097">
    <property type="entry name" value="HisK_dim/P_sf"/>
</dbReference>
<sequence>MQNYHNYKVDLSNCDTEPIHLIGRVQPHGFMLILNKQTLEVEQLSTNIGEFLQADPVVLPGKKLNAIAFKEEYATLEERIRLQLDTGTKVELIELQGKPFFAFLHESQGNLVLECEPYMPVQHGQQILDLTGGYTRFLEKLDQQDSLVAQAQQTTQFVQQVLDYDQVMLYRFDEDWHGEVIAETAKPGVPTYLHHHFPASDIPAQARALLLQKPVRQIADVSAAAVDITPYLNPTTGQPSNIIRSELRNPSEIHLQYLQNMGVQATLSVSIIVNEKLWGIIACQHKSALLTNYWRRQLCLNVAQAFANGVLAHEEQRDLKQLEELRVQEVQLMNQLMESRDLHAELQKQQSAILSLSEATGVALLLDGKCYTYGFTPSEQSLRSLAQWLAEHVGSSSFHTRQLSNIYPAATDMQEQASGLLALEISKLNQEYLLYFKPEISETRIWAGKPDKEVEEKPGRIHPRKSFARWVQVIKGKSLPWSLNELEVAQTFVKDLTAVVLRNQKEHLTELNRKLSQTSEMLRAKNRRLEDFTHIITHNLRSPLGNMQGLIDLYNDDPSAETGVQVMHLMDNMVQNMATTLDDLGLILESELSTELEDQEVYLPDLVERELQNLQPIILQTDAKVEVDLQVKHITAPKVYLESIAHNLISNALKYRSPERQPLILVKSWQEQEGVCISVQDNGLGINLKRFGHKIFKVYNTFHQNKDAKGLGLYLTKVQAEALGGGISVDSIPGEGTTFKVCLKV</sequence>
<keyword evidence="9" id="KW-0157">Chromophore</keyword>
<dbReference type="InterPro" id="IPR036890">
    <property type="entry name" value="HATPase_C_sf"/>
</dbReference>
<dbReference type="SUPFAM" id="SSF55781">
    <property type="entry name" value="GAF domain-like"/>
    <property type="match status" value="2"/>
</dbReference>
<dbReference type="SUPFAM" id="SSF55785">
    <property type="entry name" value="PYP-like sensor domain (PAS domain)"/>
    <property type="match status" value="1"/>
</dbReference>
<comment type="caution">
    <text evidence="14">The sequence shown here is derived from an EMBL/GenBank/DDBJ whole genome shotgun (WGS) entry which is preliminary data.</text>
</comment>
<dbReference type="PRINTS" id="PR01033">
    <property type="entry name" value="PHYTOCHROME"/>
</dbReference>
<dbReference type="CDD" id="cd00075">
    <property type="entry name" value="HATPase"/>
    <property type="match status" value="1"/>
</dbReference>
<dbReference type="InterPro" id="IPR003594">
    <property type="entry name" value="HATPase_dom"/>
</dbReference>
<dbReference type="Pfam" id="PF00360">
    <property type="entry name" value="PHY"/>
    <property type="match status" value="1"/>
</dbReference>
<dbReference type="PANTHER" id="PTHR43304">
    <property type="entry name" value="PHYTOCHROME-LIKE PROTEIN CPH1"/>
    <property type="match status" value="1"/>
</dbReference>
<keyword evidence="6" id="KW-0716">Sensory transduction</keyword>
<protein>
    <recommendedName>
        <fullName evidence="3">histidine kinase</fullName>
        <ecNumber evidence="3">2.7.13.3</ecNumber>
    </recommendedName>
</protein>
<evidence type="ECO:0000313" key="15">
    <source>
        <dbReference type="Proteomes" id="UP000244225"/>
    </source>
</evidence>
<evidence type="ECO:0000259" key="13">
    <source>
        <dbReference type="PROSITE" id="PS50109"/>
    </source>
</evidence>
<dbReference type="InterPro" id="IPR005467">
    <property type="entry name" value="His_kinase_dom"/>
</dbReference>
<keyword evidence="8 14" id="KW-0418">Kinase</keyword>
<dbReference type="InterPro" id="IPR029016">
    <property type="entry name" value="GAF-like_dom_sf"/>
</dbReference>
<dbReference type="InterPro" id="IPR052162">
    <property type="entry name" value="Sensor_kinase/Photoreceptor"/>
</dbReference>
<evidence type="ECO:0000256" key="9">
    <source>
        <dbReference type="ARBA" id="ARBA00022991"/>
    </source>
</evidence>
<dbReference type="SUPFAM" id="SSF55874">
    <property type="entry name" value="ATPase domain of HSP90 chaperone/DNA topoisomerase II/histidine kinase"/>
    <property type="match status" value="1"/>
</dbReference>
<evidence type="ECO:0000259" key="12">
    <source>
        <dbReference type="PROSITE" id="PS50046"/>
    </source>
</evidence>
<evidence type="ECO:0000256" key="3">
    <source>
        <dbReference type="ARBA" id="ARBA00012438"/>
    </source>
</evidence>
<keyword evidence="11" id="KW-0175">Coiled coil</keyword>
<dbReference type="Gene3D" id="3.30.450.40">
    <property type="match status" value="1"/>
</dbReference>
<comment type="catalytic activity">
    <reaction evidence="1">
        <text>ATP + protein L-histidine = ADP + protein N-phospho-L-histidine.</text>
        <dbReference type="EC" id="2.7.13.3"/>
    </reaction>
</comment>
<dbReference type="InterPro" id="IPR013515">
    <property type="entry name" value="Phytochrome_cen-reg"/>
</dbReference>
<dbReference type="SUPFAM" id="SSF47384">
    <property type="entry name" value="Homodimeric domain of signal transducing histidine kinase"/>
    <property type="match status" value="1"/>
</dbReference>
<gene>
    <name evidence="14" type="ORF">C8N40_10316</name>
</gene>
<evidence type="ECO:0000256" key="1">
    <source>
        <dbReference type="ARBA" id="ARBA00000085"/>
    </source>
</evidence>
<keyword evidence="7" id="KW-0808">Transferase</keyword>
<dbReference type="AlphaFoldDB" id="A0A2T5YKV8"/>
<feature type="domain" description="Phytochrome chromophore attachment site" evidence="12">
    <location>
        <begin position="158"/>
        <end position="328"/>
    </location>
</feature>
<dbReference type="GO" id="GO:0000155">
    <property type="term" value="F:phosphorelay sensor kinase activity"/>
    <property type="evidence" value="ECO:0007669"/>
    <property type="project" value="InterPro"/>
</dbReference>
<dbReference type="Gene3D" id="3.30.450.20">
    <property type="entry name" value="PAS domain"/>
    <property type="match status" value="1"/>
</dbReference>
<keyword evidence="5" id="KW-0597">Phosphoprotein</keyword>
<keyword evidence="10" id="KW-0675">Receptor</keyword>
<evidence type="ECO:0000256" key="5">
    <source>
        <dbReference type="ARBA" id="ARBA00022553"/>
    </source>
</evidence>
<dbReference type="PROSITE" id="PS50046">
    <property type="entry name" value="PHYTOCHROME_2"/>
    <property type="match status" value="1"/>
</dbReference>
<dbReference type="InterPro" id="IPR001294">
    <property type="entry name" value="Phytochrome"/>
</dbReference>
<evidence type="ECO:0000256" key="6">
    <source>
        <dbReference type="ARBA" id="ARBA00022606"/>
    </source>
</evidence>
<reference evidence="14 15" key="1">
    <citation type="submission" date="2018-04" db="EMBL/GenBank/DDBJ databases">
        <title>Genomic Encyclopedia of Archaeal and Bacterial Type Strains, Phase II (KMG-II): from individual species to whole genera.</title>
        <authorList>
            <person name="Goeker M."/>
        </authorList>
    </citation>
    <scope>NUCLEOTIDE SEQUENCE [LARGE SCALE GENOMIC DNA]</scope>
    <source>
        <strain evidence="14 15">DSM 100162</strain>
    </source>
</reference>
<dbReference type="GO" id="GO:0009881">
    <property type="term" value="F:photoreceptor activity"/>
    <property type="evidence" value="ECO:0007669"/>
    <property type="project" value="UniProtKB-KW"/>
</dbReference>
<dbReference type="Gene3D" id="3.30.565.10">
    <property type="entry name" value="Histidine kinase-like ATPase, C-terminal domain"/>
    <property type="match status" value="1"/>
</dbReference>
<dbReference type="GO" id="GO:0009584">
    <property type="term" value="P:detection of visible light"/>
    <property type="evidence" value="ECO:0007669"/>
    <property type="project" value="InterPro"/>
</dbReference>
<dbReference type="SMART" id="SM00387">
    <property type="entry name" value="HATPase_c"/>
    <property type="match status" value="1"/>
</dbReference>
<dbReference type="InterPro" id="IPR016132">
    <property type="entry name" value="Phyto_chromo_attachment"/>
</dbReference>
<dbReference type="InterPro" id="IPR043150">
    <property type="entry name" value="Phytochrome_PHY_sf"/>
</dbReference>
<evidence type="ECO:0000256" key="4">
    <source>
        <dbReference type="ARBA" id="ARBA00022543"/>
    </source>
</evidence>
<keyword evidence="4" id="KW-0600">Photoreceptor protein</keyword>
<feature type="coiled-coil region" evidence="11">
    <location>
        <begin position="501"/>
        <end position="528"/>
    </location>
</feature>
<proteinExistence type="inferred from homology"/>
<evidence type="ECO:0000256" key="10">
    <source>
        <dbReference type="ARBA" id="ARBA00023170"/>
    </source>
</evidence>
<comment type="similarity">
    <text evidence="2">In the N-terminal section; belongs to the phytochrome family.</text>
</comment>
<dbReference type="Pfam" id="PF02518">
    <property type="entry name" value="HATPase_c"/>
    <property type="match status" value="1"/>
</dbReference>
<dbReference type="InterPro" id="IPR003018">
    <property type="entry name" value="GAF"/>
</dbReference>
<dbReference type="Gene3D" id="3.30.450.270">
    <property type="match status" value="1"/>
</dbReference>
<feature type="domain" description="Histidine kinase" evidence="13">
    <location>
        <begin position="535"/>
        <end position="745"/>
    </location>
</feature>
<dbReference type="Pfam" id="PF01590">
    <property type="entry name" value="GAF"/>
    <property type="match status" value="1"/>
</dbReference>
<dbReference type="OrthoDB" id="9766459at2"/>
<evidence type="ECO:0000313" key="14">
    <source>
        <dbReference type="EMBL" id="PTX19945.1"/>
    </source>
</evidence>
<evidence type="ECO:0000256" key="11">
    <source>
        <dbReference type="SAM" id="Coils"/>
    </source>
</evidence>
<dbReference type="PROSITE" id="PS50109">
    <property type="entry name" value="HIS_KIN"/>
    <property type="match status" value="1"/>
</dbReference>
<dbReference type="RefSeq" id="WP_108210998.1">
    <property type="nucleotide sequence ID" value="NZ_QBKI01000003.1"/>
</dbReference>
<dbReference type="EC" id="2.7.13.3" evidence="3"/>
<dbReference type="InterPro" id="IPR013654">
    <property type="entry name" value="PAS_2"/>
</dbReference>
<evidence type="ECO:0000256" key="7">
    <source>
        <dbReference type="ARBA" id="ARBA00022679"/>
    </source>
</evidence>
<dbReference type="Proteomes" id="UP000244225">
    <property type="component" value="Unassembled WGS sequence"/>
</dbReference>
<organism evidence="14 15">
    <name type="scientific">Pontibacter mucosus</name>
    <dbReference type="NCBI Taxonomy" id="1649266"/>
    <lineage>
        <taxon>Bacteria</taxon>
        <taxon>Pseudomonadati</taxon>
        <taxon>Bacteroidota</taxon>
        <taxon>Cytophagia</taxon>
        <taxon>Cytophagales</taxon>
        <taxon>Hymenobacteraceae</taxon>
        <taxon>Pontibacter</taxon>
    </lineage>
</organism>
<dbReference type="SMART" id="SM00065">
    <property type="entry name" value="GAF"/>
    <property type="match status" value="1"/>
</dbReference>
<keyword evidence="15" id="KW-1185">Reference proteome</keyword>
<name>A0A2T5YKV8_9BACT</name>
<accession>A0A2T5YKV8</accession>
<evidence type="ECO:0000256" key="2">
    <source>
        <dbReference type="ARBA" id="ARBA00006402"/>
    </source>
</evidence>
<dbReference type="InterPro" id="IPR035965">
    <property type="entry name" value="PAS-like_dom_sf"/>
</dbReference>
<dbReference type="PANTHER" id="PTHR43304:SF1">
    <property type="entry name" value="PAC DOMAIN-CONTAINING PROTEIN"/>
    <property type="match status" value="1"/>
</dbReference>
<evidence type="ECO:0000256" key="8">
    <source>
        <dbReference type="ARBA" id="ARBA00022777"/>
    </source>
</evidence>
<dbReference type="Pfam" id="PF08446">
    <property type="entry name" value="PAS_2"/>
    <property type="match status" value="1"/>
</dbReference>
<dbReference type="Gene3D" id="1.10.287.130">
    <property type="match status" value="1"/>
</dbReference>
<dbReference type="GO" id="GO:0006355">
    <property type="term" value="P:regulation of DNA-templated transcription"/>
    <property type="evidence" value="ECO:0007669"/>
    <property type="project" value="InterPro"/>
</dbReference>